<dbReference type="InParanoid" id="A0A061E561"/>
<evidence type="ECO:0000313" key="2">
    <source>
        <dbReference type="Proteomes" id="UP000026915"/>
    </source>
</evidence>
<proteinExistence type="predicted"/>
<sequence length="125" mass="14016">MGSGLSLEYSKLDCPTFEVLYKSVGLLDTIVTFGDWTRLQHTTWGPANSSLGSMKPVKNNHPSNNGMSRDIILKPYNPMPFHLLLPSYVRLHPILELHYISMSTIQRSSLPILLPDKGKGRVPKL</sequence>
<organism evidence="1 2">
    <name type="scientific">Theobroma cacao</name>
    <name type="common">Cacao</name>
    <name type="synonym">Cocoa</name>
    <dbReference type="NCBI Taxonomy" id="3641"/>
    <lineage>
        <taxon>Eukaryota</taxon>
        <taxon>Viridiplantae</taxon>
        <taxon>Streptophyta</taxon>
        <taxon>Embryophyta</taxon>
        <taxon>Tracheophyta</taxon>
        <taxon>Spermatophyta</taxon>
        <taxon>Magnoliopsida</taxon>
        <taxon>eudicotyledons</taxon>
        <taxon>Gunneridae</taxon>
        <taxon>Pentapetalae</taxon>
        <taxon>rosids</taxon>
        <taxon>malvids</taxon>
        <taxon>Malvales</taxon>
        <taxon>Malvaceae</taxon>
        <taxon>Byttnerioideae</taxon>
        <taxon>Theobroma</taxon>
    </lineage>
</organism>
<name>A0A061E561_THECC</name>
<dbReference type="HOGENOM" id="CLU_1996714_0_0_1"/>
<dbReference type="Proteomes" id="UP000026915">
    <property type="component" value="Chromosome 2"/>
</dbReference>
<reference evidence="1 2" key="1">
    <citation type="journal article" date="2013" name="Genome Biol.">
        <title>The genome sequence of the most widely cultivated cacao type and its use to identify candidate genes regulating pod color.</title>
        <authorList>
            <person name="Motamayor J.C."/>
            <person name="Mockaitis K."/>
            <person name="Schmutz J."/>
            <person name="Haiminen N."/>
            <person name="Iii D.L."/>
            <person name="Cornejo O."/>
            <person name="Findley S.D."/>
            <person name="Zheng P."/>
            <person name="Utro F."/>
            <person name="Royaert S."/>
            <person name="Saski C."/>
            <person name="Jenkins J."/>
            <person name="Podicheti R."/>
            <person name="Zhao M."/>
            <person name="Scheffler B.E."/>
            <person name="Stack J.C."/>
            <person name="Feltus F.A."/>
            <person name="Mustiga G.M."/>
            <person name="Amores F."/>
            <person name="Phillips W."/>
            <person name="Marelli J.P."/>
            <person name="May G.D."/>
            <person name="Shapiro H."/>
            <person name="Ma J."/>
            <person name="Bustamante C.D."/>
            <person name="Schnell R.J."/>
            <person name="Main D."/>
            <person name="Gilbert D."/>
            <person name="Parida L."/>
            <person name="Kuhn D.N."/>
        </authorList>
    </citation>
    <scope>NUCLEOTIDE SEQUENCE [LARGE SCALE GENOMIC DNA]</scope>
    <source>
        <strain evidence="2">cv. Matina 1-6</strain>
    </source>
</reference>
<evidence type="ECO:0000313" key="1">
    <source>
        <dbReference type="EMBL" id="EOX99737.1"/>
    </source>
</evidence>
<protein>
    <submittedName>
        <fullName evidence="1">Uncharacterized protein</fullName>
    </submittedName>
</protein>
<dbReference type="EMBL" id="CM001880">
    <property type="protein sequence ID" value="EOX99737.1"/>
    <property type="molecule type" value="Genomic_DNA"/>
</dbReference>
<keyword evidence="2" id="KW-1185">Reference proteome</keyword>
<dbReference type="AlphaFoldDB" id="A0A061E561"/>
<dbReference type="Gramene" id="EOX99737">
    <property type="protein sequence ID" value="EOX99737"/>
    <property type="gene ID" value="TCM_008600"/>
</dbReference>
<gene>
    <name evidence="1" type="ORF">TCM_008600</name>
</gene>
<accession>A0A061E561</accession>